<protein>
    <recommendedName>
        <fullName evidence="2">FAR1 domain-containing protein</fullName>
    </recommendedName>
</protein>
<evidence type="ECO:0000313" key="4">
    <source>
        <dbReference type="Proteomes" id="UP000626092"/>
    </source>
</evidence>
<dbReference type="Proteomes" id="UP000626092">
    <property type="component" value="Unassembled WGS sequence"/>
</dbReference>
<keyword evidence="4" id="KW-1185">Reference proteome</keyword>
<dbReference type="PANTHER" id="PTHR47718">
    <property type="entry name" value="OS01G0519700 PROTEIN"/>
    <property type="match status" value="1"/>
</dbReference>
<dbReference type="AlphaFoldDB" id="A0A834LPE3"/>
<reference evidence="3" key="1">
    <citation type="submission" date="2019-11" db="EMBL/GenBank/DDBJ databases">
        <authorList>
            <person name="Liu Y."/>
            <person name="Hou J."/>
            <person name="Li T.-Q."/>
            <person name="Guan C.-H."/>
            <person name="Wu X."/>
            <person name="Wu H.-Z."/>
            <person name="Ling F."/>
            <person name="Zhang R."/>
            <person name="Shi X.-G."/>
            <person name="Ren J.-P."/>
            <person name="Chen E.-F."/>
            <person name="Sun J.-M."/>
        </authorList>
    </citation>
    <scope>NUCLEOTIDE SEQUENCE</scope>
    <source>
        <strain evidence="3">Adult_tree_wgs_1</strain>
        <tissue evidence="3">Leaves</tissue>
    </source>
</reference>
<dbReference type="Pfam" id="PF03101">
    <property type="entry name" value="FAR1"/>
    <property type="match status" value="1"/>
</dbReference>
<comment type="caution">
    <text evidence="3">The sequence shown here is derived from an EMBL/GenBank/DDBJ whole genome shotgun (WGS) entry which is preliminary data.</text>
</comment>
<organism evidence="3 4">
    <name type="scientific">Rhododendron simsii</name>
    <name type="common">Sims's rhododendron</name>
    <dbReference type="NCBI Taxonomy" id="118357"/>
    <lineage>
        <taxon>Eukaryota</taxon>
        <taxon>Viridiplantae</taxon>
        <taxon>Streptophyta</taxon>
        <taxon>Embryophyta</taxon>
        <taxon>Tracheophyta</taxon>
        <taxon>Spermatophyta</taxon>
        <taxon>Magnoliopsida</taxon>
        <taxon>eudicotyledons</taxon>
        <taxon>Gunneridae</taxon>
        <taxon>Pentapetalae</taxon>
        <taxon>asterids</taxon>
        <taxon>Ericales</taxon>
        <taxon>Ericaceae</taxon>
        <taxon>Ericoideae</taxon>
        <taxon>Rhodoreae</taxon>
        <taxon>Rhododendron</taxon>
    </lineage>
</organism>
<dbReference type="EMBL" id="WJXA01000005">
    <property type="protein sequence ID" value="KAF7143741.1"/>
    <property type="molecule type" value="Genomic_DNA"/>
</dbReference>
<evidence type="ECO:0000256" key="1">
    <source>
        <dbReference type="SAM" id="MobiDB-lite"/>
    </source>
</evidence>
<dbReference type="InterPro" id="IPR004330">
    <property type="entry name" value="FAR1_DNA_bnd_dom"/>
</dbReference>
<sequence>MSLCPSHCSFWFDDHTRATTHSDVLASVTEPIPVTQLVRELQFETNWIRSISQERKERDIMDQSDGSQGGHANVHNDKFNSSSYSKNDILEQKFDSQDDAHAFYNAYAKEMGFSIRKDRLKVNKANVPHKRKWVCSKQGGEKYVVTHFDDEHNHPFIEKRCVPFLLLHRCVSDAVKAQTKAMHNVGVKTVEHRVELKDGDAEGALGYLSARANAGPFFFFKYTVDEDNRLGKLFWADSKSRMDYAAFGDVLIFDTTY</sequence>
<evidence type="ECO:0000259" key="2">
    <source>
        <dbReference type="Pfam" id="PF03101"/>
    </source>
</evidence>
<gene>
    <name evidence="3" type="ORF">RHSIM_Rhsim05G0126000</name>
</gene>
<name>A0A834LPE3_RHOSS</name>
<feature type="region of interest" description="Disordered" evidence="1">
    <location>
        <begin position="55"/>
        <end position="80"/>
    </location>
</feature>
<evidence type="ECO:0000313" key="3">
    <source>
        <dbReference type="EMBL" id="KAF7143741.1"/>
    </source>
</evidence>
<proteinExistence type="predicted"/>
<feature type="domain" description="FAR1" evidence="2">
    <location>
        <begin position="103"/>
        <end position="140"/>
    </location>
</feature>
<dbReference type="OrthoDB" id="1733498at2759"/>
<accession>A0A834LPE3</accession>